<feature type="domain" description="HicB-like antitoxin of toxin-antitoxin system" evidence="1">
    <location>
        <begin position="14"/>
        <end position="126"/>
    </location>
</feature>
<dbReference type="Gene3D" id="3.30.160.250">
    <property type="match status" value="1"/>
</dbReference>
<name>A0A0R1H4G4_9LACO</name>
<dbReference type="InterPro" id="IPR035069">
    <property type="entry name" value="TTHA1013/TTHA0281-like"/>
</dbReference>
<dbReference type="RefSeq" id="WP_075362850.1">
    <property type="nucleotide sequence ID" value="NZ_AZCV01000001.1"/>
</dbReference>
<dbReference type="PATRIC" id="fig|1423722.3.peg.421"/>
<evidence type="ECO:0000313" key="3">
    <source>
        <dbReference type="Proteomes" id="UP000050909"/>
    </source>
</evidence>
<reference evidence="2 3" key="1">
    <citation type="journal article" date="2015" name="Genome Announc.">
        <title>Expanding the biotechnology potential of lactobacilli through comparative genomics of 213 strains and associated genera.</title>
        <authorList>
            <person name="Sun Z."/>
            <person name="Harris H.M."/>
            <person name="McCann A."/>
            <person name="Guo C."/>
            <person name="Argimon S."/>
            <person name="Zhang W."/>
            <person name="Yang X."/>
            <person name="Jeffery I.B."/>
            <person name="Cooney J.C."/>
            <person name="Kagawa T.F."/>
            <person name="Liu W."/>
            <person name="Song Y."/>
            <person name="Salvetti E."/>
            <person name="Wrobel A."/>
            <person name="Rasinkangas P."/>
            <person name="Parkhill J."/>
            <person name="Rea M.C."/>
            <person name="O'Sullivan O."/>
            <person name="Ritari J."/>
            <person name="Douillard F.P."/>
            <person name="Paul Ross R."/>
            <person name="Yang R."/>
            <person name="Briner A.E."/>
            <person name="Felis G.E."/>
            <person name="de Vos W.M."/>
            <person name="Barrangou R."/>
            <person name="Klaenhammer T.R."/>
            <person name="Caufield P.W."/>
            <person name="Cui Y."/>
            <person name="Zhang H."/>
            <person name="O'Toole P.W."/>
        </authorList>
    </citation>
    <scope>NUCLEOTIDE SEQUENCE [LARGE SCALE GENOMIC DNA]</scope>
    <source>
        <strain evidence="2 3">DSM 20534</strain>
    </source>
</reference>
<evidence type="ECO:0000259" key="1">
    <source>
        <dbReference type="Pfam" id="PF15919"/>
    </source>
</evidence>
<evidence type="ECO:0000313" key="2">
    <source>
        <dbReference type="EMBL" id="KRK38724.1"/>
    </source>
</evidence>
<comment type="caution">
    <text evidence="2">The sequence shown here is derived from an EMBL/GenBank/DDBJ whole genome shotgun (WGS) entry which is preliminary data.</text>
</comment>
<dbReference type="Pfam" id="PF15919">
    <property type="entry name" value="HicB_lk_antitox"/>
    <property type="match status" value="1"/>
</dbReference>
<dbReference type="SUPFAM" id="SSF143100">
    <property type="entry name" value="TTHA1013/TTHA0281-like"/>
    <property type="match status" value="1"/>
</dbReference>
<dbReference type="Proteomes" id="UP000050909">
    <property type="component" value="Unassembled WGS sequence"/>
</dbReference>
<protein>
    <recommendedName>
        <fullName evidence="1">HicB-like antitoxin of toxin-antitoxin system domain-containing protein</fullName>
    </recommendedName>
</protein>
<accession>A0A0R1H4G4</accession>
<dbReference type="InterPro" id="IPR031807">
    <property type="entry name" value="HicB-like"/>
</dbReference>
<dbReference type="AlphaFoldDB" id="A0A0R1H4G4"/>
<sequence length="133" mass="15360">MKNKILVYPTIFAEFHDDGDYFTVTSPNIEGMITQGDTREDAVIEAVDAIATMIDGEDYPKPMDPSSWRLKSNESIVYISVDMKQWYLEKEKRLKTKTVKRTITIPEYLDNLARERKVNVSGLVRKALEKELI</sequence>
<organism evidence="2 3">
    <name type="scientific">Amylolactobacillus amylotrophicus DSM 20534</name>
    <dbReference type="NCBI Taxonomy" id="1423722"/>
    <lineage>
        <taxon>Bacteria</taxon>
        <taxon>Bacillati</taxon>
        <taxon>Bacillota</taxon>
        <taxon>Bacilli</taxon>
        <taxon>Lactobacillales</taxon>
        <taxon>Lactobacillaceae</taxon>
        <taxon>Amylolactobacillus</taxon>
    </lineage>
</organism>
<dbReference type="EMBL" id="AZCV01000001">
    <property type="protein sequence ID" value="KRK38724.1"/>
    <property type="molecule type" value="Genomic_DNA"/>
</dbReference>
<proteinExistence type="predicted"/>
<keyword evidence="3" id="KW-1185">Reference proteome</keyword>
<gene>
    <name evidence="2" type="ORF">FC62_GL000413</name>
</gene>